<reference evidence="2 3" key="1">
    <citation type="submission" date="2024-10" db="EMBL/GenBank/DDBJ databases">
        <title>The Natural Products Discovery Center: Release of the First 8490 Sequenced Strains for Exploring Actinobacteria Biosynthetic Diversity.</title>
        <authorList>
            <person name="Kalkreuter E."/>
            <person name="Kautsar S.A."/>
            <person name="Yang D."/>
            <person name="Bader C.D."/>
            <person name="Teijaro C.N."/>
            <person name="Fluegel L."/>
            <person name="Davis C.M."/>
            <person name="Simpson J.R."/>
            <person name="Lauterbach L."/>
            <person name="Steele A.D."/>
            <person name="Gui C."/>
            <person name="Meng S."/>
            <person name="Li G."/>
            <person name="Viehrig K."/>
            <person name="Ye F."/>
            <person name="Su P."/>
            <person name="Kiefer A.F."/>
            <person name="Nichols A."/>
            <person name="Cepeda A.J."/>
            <person name="Yan W."/>
            <person name="Fan B."/>
            <person name="Jiang Y."/>
            <person name="Adhikari A."/>
            <person name="Zheng C.-J."/>
            <person name="Schuster L."/>
            <person name="Cowan T.M."/>
            <person name="Smanski M.J."/>
            <person name="Chevrette M.G."/>
            <person name="De Carvalho L.P.S."/>
            <person name="Shen B."/>
        </authorList>
    </citation>
    <scope>NUCLEOTIDE SEQUENCE [LARGE SCALE GENOMIC DNA]</scope>
    <source>
        <strain evidence="2 3">NPDC003040</strain>
    </source>
</reference>
<dbReference type="RefSeq" id="WP_387725987.1">
    <property type="nucleotide sequence ID" value="NZ_JBIAPI010000016.1"/>
</dbReference>
<dbReference type="EMBL" id="JBIAPI010000016">
    <property type="protein sequence ID" value="MFF3228856.1"/>
    <property type="molecule type" value="Genomic_DNA"/>
</dbReference>
<protein>
    <submittedName>
        <fullName evidence="2">Uncharacterized protein</fullName>
    </submittedName>
</protein>
<accession>A0ABW6R5Q0</accession>
<dbReference type="Proteomes" id="UP001601948">
    <property type="component" value="Unassembled WGS sequence"/>
</dbReference>
<evidence type="ECO:0000256" key="1">
    <source>
        <dbReference type="SAM" id="Phobius"/>
    </source>
</evidence>
<comment type="caution">
    <text evidence="2">The sequence shown here is derived from an EMBL/GenBank/DDBJ whole genome shotgun (WGS) entry which is preliminary data.</text>
</comment>
<organism evidence="2 3">
    <name type="scientific">Nocardia suismassiliense</name>
    <dbReference type="NCBI Taxonomy" id="2077092"/>
    <lineage>
        <taxon>Bacteria</taxon>
        <taxon>Bacillati</taxon>
        <taxon>Actinomycetota</taxon>
        <taxon>Actinomycetes</taxon>
        <taxon>Mycobacteriales</taxon>
        <taxon>Nocardiaceae</taxon>
        <taxon>Nocardia</taxon>
    </lineage>
</organism>
<feature type="transmembrane region" description="Helical" evidence="1">
    <location>
        <begin position="41"/>
        <end position="58"/>
    </location>
</feature>
<proteinExistence type="predicted"/>
<feature type="transmembrane region" description="Helical" evidence="1">
    <location>
        <begin position="137"/>
        <end position="156"/>
    </location>
</feature>
<evidence type="ECO:0000313" key="3">
    <source>
        <dbReference type="Proteomes" id="UP001601948"/>
    </source>
</evidence>
<gene>
    <name evidence="2" type="ORF">ACFYV7_39105</name>
</gene>
<feature type="transmembrane region" description="Helical" evidence="1">
    <location>
        <begin position="70"/>
        <end position="94"/>
    </location>
</feature>
<keyword evidence="1" id="KW-0472">Membrane</keyword>
<keyword evidence="1" id="KW-1133">Transmembrane helix</keyword>
<sequence length="215" mass="22427">MTAPRLSASHGATAQNRQDAQRVYQSVSAELESVRAMADNWRKGVAGLLVAVVGFSLIRGRGDLDQLDQNWAIVVAGLLGLTLVVGGFAAYQILGAAYGWPKPTPILPGPRSDGRVRRPMTKHDLAMKSLAALRRGMLSAIAAATMLAAAVAITWFGPAKDGPRLSVTDGTGASWCGTVKETAQGSAVLQTATGTIAVRLDGLSNLRPVANCPQP</sequence>
<name>A0ABW6R5Q0_9NOCA</name>
<evidence type="ECO:0000313" key="2">
    <source>
        <dbReference type="EMBL" id="MFF3228856.1"/>
    </source>
</evidence>
<keyword evidence="3" id="KW-1185">Reference proteome</keyword>
<keyword evidence="1" id="KW-0812">Transmembrane</keyword>